<protein>
    <submittedName>
        <fullName evidence="2">Uncharacterized protein</fullName>
    </submittedName>
</protein>
<dbReference type="EMBL" id="JAZHXJ010000663">
    <property type="protein sequence ID" value="KAL1854449.1"/>
    <property type="molecule type" value="Genomic_DNA"/>
</dbReference>
<feature type="chain" id="PRO_5045833748" evidence="1">
    <location>
        <begin position="19"/>
        <end position="69"/>
    </location>
</feature>
<gene>
    <name evidence="2" type="ORF">VTK73DRAFT_8746</name>
</gene>
<dbReference type="Proteomes" id="UP001586593">
    <property type="component" value="Unassembled WGS sequence"/>
</dbReference>
<reference evidence="2 3" key="1">
    <citation type="journal article" date="2024" name="Commun. Biol.">
        <title>Comparative genomic analysis of thermophilic fungi reveals convergent evolutionary adaptations and gene losses.</title>
        <authorList>
            <person name="Steindorff A.S."/>
            <person name="Aguilar-Pontes M.V."/>
            <person name="Robinson A.J."/>
            <person name="Andreopoulos B."/>
            <person name="LaButti K."/>
            <person name="Kuo A."/>
            <person name="Mondo S."/>
            <person name="Riley R."/>
            <person name="Otillar R."/>
            <person name="Haridas S."/>
            <person name="Lipzen A."/>
            <person name="Grimwood J."/>
            <person name="Schmutz J."/>
            <person name="Clum A."/>
            <person name="Reid I.D."/>
            <person name="Moisan M.C."/>
            <person name="Butler G."/>
            <person name="Nguyen T.T.M."/>
            <person name="Dewar K."/>
            <person name="Conant G."/>
            <person name="Drula E."/>
            <person name="Henrissat B."/>
            <person name="Hansel C."/>
            <person name="Singer S."/>
            <person name="Hutchinson M.I."/>
            <person name="de Vries R.P."/>
            <person name="Natvig D.O."/>
            <person name="Powell A.J."/>
            <person name="Tsang A."/>
            <person name="Grigoriev I.V."/>
        </authorList>
    </citation>
    <scope>NUCLEOTIDE SEQUENCE [LARGE SCALE GENOMIC DNA]</scope>
    <source>
        <strain evidence="2 3">ATCC 24622</strain>
    </source>
</reference>
<organism evidence="2 3">
    <name type="scientific">Phialemonium thermophilum</name>
    <dbReference type="NCBI Taxonomy" id="223376"/>
    <lineage>
        <taxon>Eukaryota</taxon>
        <taxon>Fungi</taxon>
        <taxon>Dikarya</taxon>
        <taxon>Ascomycota</taxon>
        <taxon>Pezizomycotina</taxon>
        <taxon>Sordariomycetes</taxon>
        <taxon>Sordariomycetidae</taxon>
        <taxon>Cephalothecales</taxon>
        <taxon>Cephalothecaceae</taxon>
        <taxon>Phialemonium</taxon>
    </lineage>
</organism>
<evidence type="ECO:0000313" key="2">
    <source>
        <dbReference type="EMBL" id="KAL1854449.1"/>
    </source>
</evidence>
<keyword evidence="1" id="KW-0732">Signal</keyword>
<comment type="caution">
    <text evidence="2">The sequence shown here is derived from an EMBL/GenBank/DDBJ whole genome shotgun (WGS) entry which is preliminary data.</text>
</comment>
<evidence type="ECO:0000313" key="3">
    <source>
        <dbReference type="Proteomes" id="UP001586593"/>
    </source>
</evidence>
<accession>A0ABR3W6G5</accession>
<proteinExistence type="predicted"/>
<sequence length="69" mass="7475">MKPAYYLIVLTNVFLAAAAGVTPVAEEVVDSVAYCGGYSKKGCDNYCQNQGYKCYECTSSKCQCKHKGC</sequence>
<keyword evidence="3" id="KW-1185">Reference proteome</keyword>
<feature type="signal peptide" evidence="1">
    <location>
        <begin position="1"/>
        <end position="18"/>
    </location>
</feature>
<evidence type="ECO:0000256" key="1">
    <source>
        <dbReference type="SAM" id="SignalP"/>
    </source>
</evidence>
<name>A0ABR3W6G5_9PEZI</name>